<accession>A0A6A4S9S6</accession>
<feature type="compositionally biased region" description="Polar residues" evidence="1">
    <location>
        <begin position="1"/>
        <end position="20"/>
    </location>
</feature>
<dbReference type="AlphaFoldDB" id="A0A6A4S9S6"/>
<sequence length="129" mass="14522">MVDSRVSQSAAREGRTSANRSVRVGVDPDWAHTRLQQCHRRQIHTGHNEDTGNVSPPSAEGFSIVVAELRSGDSGCYFHSGRADAADDRFRIHRGLRLNASLHRWIRLLILVIDWLYQYTSAAASIRKQ</sequence>
<dbReference type="Proteomes" id="UP000438429">
    <property type="component" value="Unassembled WGS sequence"/>
</dbReference>
<gene>
    <name evidence="2" type="ORF">F2P81_016501</name>
</gene>
<feature type="region of interest" description="Disordered" evidence="1">
    <location>
        <begin position="1"/>
        <end position="23"/>
    </location>
</feature>
<evidence type="ECO:0000313" key="2">
    <source>
        <dbReference type="EMBL" id="KAF0031946.1"/>
    </source>
</evidence>
<dbReference type="EMBL" id="VEVO01000014">
    <property type="protein sequence ID" value="KAF0031946.1"/>
    <property type="molecule type" value="Genomic_DNA"/>
</dbReference>
<organism evidence="2 3">
    <name type="scientific">Scophthalmus maximus</name>
    <name type="common">Turbot</name>
    <name type="synonym">Psetta maxima</name>
    <dbReference type="NCBI Taxonomy" id="52904"/>
    <lineage>
        <taxon>Eukaryota</taxon>
        <taxon>Metazoa</taxon>
        <taxon>Chordata</taxon>
        <taxon>Craniata</taxon>
        <taxon>Vertebrata</taxon>
        <taxon>Euteleostomi</taxon>
        <taxon>Actinopterygii</taxon>
        <taxon>Neopterygii</taxon>
        <taxon>Teleostei</taxon>
        <taxon>Neoteleostei</taxon>
        <taxon>Acanthomorphata</taxon>
        <taxon>Carangaria</taxon>
        <taxon>Pleuronectiformes</taxon>
        <taxon>Pleuronectoidei</taxon>
        <taxon>Scophthalmidae</taxon>
        <taxon>Scophthalmus</taxon>
    </lineage>
</organism>
<proteinExistence type="predicted"/>
<evidence type="ECO:0000313" key="3">
    <source>
        <dbReference type="Proteomes" id="UP000438429"/>
    </source>
</evidence>
<comment type="caution">
    <text evidence="2">The sequence shown here is derived from an EMBL/GenBank/DDBJ whole genome shotgun (WGS) entry which is preliminary data.</text>
</comment>
<name>A0A6A4S9S6_SCOMX</name>
<protein>
    <submittedName>
        <fullName evidence="2">Uncharacterized protein</fullName>
    </submittedName>
</protein>
<evidence type="ECO:0000256" key="1">
    <source>
        <dbReference type="SAM" id="MobiDB-lite"/>
    </source>
</evidence>
<reference evidence="2 3" key="1">
    <citation type="submission" date="2019-06" db="EMBL/GenBank/DDBJ databases">
        <title>Draft genomes of female and male turbot (Scophthalmus maximus).</title>
        <authorList>
            <person name="Xu H."/>
            <person name="Xu X.-W."/>
            <person name="Shao C."/>
            <person name="Chen S."/>
        </authorList>
    </citation>
    <scope>NUCLEOTIDE SEQUENCE [LARGE SCALE GENOMIC DNA]</scope>
    <source>
        <strain evidence="2">Ysfricsl-2016a</strain>
        <tissue evidence="2">Blood</tissue>
    </source>
</reference>